<comment type="caution">
    <text evidence="8">The sequence shown here is derived from an EMBL/GenBank/DDBJ whole genome shotgun (WGS) entry which is preliminary data.</text>
</comment>
<evidence type="ECO:0000313" key="8">
    <source>
        <dbReference type="EMBL" id="GMG84925.1"/>
    </source>
</evidence>
<evidence type="ECO:0000256" key="5">
    <source>
        <dbReference type="ARBA" id="ARBA00023136"/>
    </source>
</evidence>
<dbReference type="InterPro" id="IPR011701">
    <property type="entry name" value="MFS"/>
</dbReference>
<feature type="domain" description="Major facilitator superfamily (MFS) profile" evidence="7">
    <location>
        <begin position="18"/>
        <end position="406"/>
    </location>
</feature>
<feature type="transmembrane region" description="Helical" evidence="6">
    <location>
        <begin position="57"/>
        <end position="78"/>
    </location>
</feature>
<evidence type="ECO:0000256" key="6">
    <source>
        <dbReference type="SAM" id="Phobius"/>
    </source>
</evidence>
<feature type="transmembrane region" description="Helical" evidence="6">
    <location>
        <begin position="380"/>
        <end position="402"/>
    </location>
</feature>
<feature type="transmembrane region" description="Helical" evidence="6">
    <location>
        <begin position="173"/>
        <end position="193"/>
    </location>
</feature>
<organism evidence="8 9">
    <name type="scientific">Paralimibaculum aggregatum</name>
    <dbReference type="NCBI Taxonomy" id="3036245"/>
    <lineage>
        <taxon>Bacteria</taxon>
        <taxon>Pseudomonadati</taxon>
        <taxon>Pseudomonadota</taxon>
        <taxon>Alphaproteobacteria</taxon>
        <taxon>Rhodobacterales</taxon>
        <taxon>Paracoccaceae</taxon>
        <taxon>Paralimibaculum</taxon>
    </lineage>
</organism>
<feature type="transmembrane region" description="Helical" evidence="6">
    <location>
        <begin position="288"/>
        <end position="312"/>
    </location>
</feature>
<dbReference type="Pfam" id="PF07690">
    <property type="entry name" value="MFS_1"/>
    <property type="match status" value="1"/>
</dbReference>
<name>A0ABQ6LSC0_9RHOB</name>
<dbReference type="InterPro" id="IPR036259">
    <property type="entry name" value="MFS_trans_sf"/>
</dbReference>
<gene>
    <name evidence="8" type="ORF">LNKW23_41410</name>
</gene>
<evidence type="ECO:0000256" key="1">
    <source>
        <dbReference type="ARBA" id="ARBA00004141"/>
    </source>
</evidence>
<feature type="transmembrane region" description="Helical" evidence="6">
    <location>
        <begin position="351"/>
        <end position="374"/>
    </location>
</feature>
<dbReference type="RefSeq" id="WP_285674102.1">
    <property type="nucleotide sequence ID" value="NZ_BSYI01000046.1"/>
</dbReference>
<keyword evidence="4 6" id="KW-1133">Transmembrane helix</keyword>
<feature type="transmembrane region" description="Helical" evidence="6">
    <location>
        <begin position="85"/>
        <end position="104"/>
    </location>
</feature>
<feature type="transmembrane region" description="Helical" evidence="6">
    <location>
        <begin position="223"/>
        <end position="242"/>
    </location>
</feature>
<feature type="transmembrane region" description="Helical" evidence="6">
    <location>
        <begin position="143"/>
        <end position="161"/>
    </location>
</feature>
<dbReference type="PROSITE" id="PS50850">
    <property type="entry name" value="MFS"/>
    <property type="match status" value="1"/>
</dbReference>
<keyword evidence="9" id="KW-1185">Reference proteome</keyword>
<evidence type="ECO:0000256" key="3">
    <source>
        <dbReference type="ARBA" id="ARBA00022692"/>
    </source>
</evidence>
<evidence type="ECO:0000256" key="4">
    <source>
        <dbReference type="ARBA" id="ARBA00022989"/>
    </source>
</evidence>
<protein>
    <submittedName>
        <fullName evidence="8">Multidrug effflux MFS transporter</fullName>
    </submittedName>
</protein>
<evidence type="ECO:0000259" key="7">
    <source>
        <dbReference type="PROSITE" id="PS50850"/>
    </source>
</evidence>
<comment type="subcellular location">
    <subcellularLocation>
        <location evidence="1">Membrane</location>
        <topology evidence="1">Multi-pass membrane protein</topology>
    </subcellularLocation>
</comment>
<feature type="transmembrane region" description="Helical" evidence="6">
    <location>
        <begin position="16"/>
        <end position="37"/>
    </location>
</feature>
<keyword evidence="5 6" id="KW-0472">Membrane</keyword>
<accession>A0ABQ6LSC0</accession>
<dbReference type="EMBL" id="BSYI01000046">
    <property type="protein sequence ID" value="GMG84925.1"/>
    <property type="molecule type" value="Genomic_DNA"/>
</dbReference>
<dbReference type="Gene3D" id="1.20.1720.10">
    <property type="entry name" value="Multidrug resistance protein D"/>
    <property type="match status" value="1"/>
</dbReference>
<feature type="transmembrane region" description="Helical" evidence="6">
    <location>
        <begin position="110"/>
        <end position="131"/>
    </location>
</feature>
<dbReference type="Proteomes" id="UP001239909">
    <property type="component" value="Unassembled WGS sequence"/>
</dbReference>
<dbReference type="CDD" id="cd17320">
    <property type="entry name" value="MFS_MdfA_MDR_like"/>
    <property type="match status" value="1"/>
</dbReference>
<dbReference type="PANTHER" id="PTHR23502:SF132">
    <property type="entry name" value="POLYAMINE TRANSPORTER 2-RELATED"/>
    <property type="match status" value="1"/>
</dbReference>
<dbReference type="SUPFAM" id="SSF103473">
    <property type="entry name" value="MFS general substrate transporter"/>
    <property type="match status" value="1"/>
</dbReference>
<proteinExistence type="predicted"/>
<reference evidence="8 9" key="1">
    <citation type="submission" date="2023-04" db="EMBL/GenBank/DDBJ databases">
        <title>Marinoamorphus aggregata gen. nov., sp. Nov., isolate from tissue of brittle star Ophioplocus japonicus.</title>
        <authorList>
            <person name="Kawano K."/>
            <person name="Sawayama S."/>
            <person name="Nakagawa S."/>
        </authorList>
    </citation>
    <scope>NUCLEOTIDE SEQUENCE [LARGE SCALE GENOMIC DNA]</scope>
    <source>
        <strain evidence="8 9">NKW23</strain>
    </source>
</reference>
<dbReference type="InterPro" id="IPR020846">
    <property type="entry name" value="MFS_dom"/>
</dbReference>
<keyword evidence="2" id="KW-0813">Transport</keyword>
<feature type="transmembrane region" description="Helical" evidence="6">
    <location>
        <begin position="254"/>
        <end position="276"/>
    </location>
</feature>
<sequence>MTMPTTADRAEGRAPIAFLGFLALMTSVVAMTIDAVLPALDAISASLGFASANDRQLVVVVVFAGMGLSQPVFGALADGLGRRRAALLGWAVFVAGTLLAMAAGSAEALLAGRFLQGVGAGGPRIIAIAIVRDLYEGRPMARILSIVMTIFMLVPMFAPLIGQGVEALGGWRAIFGLYLAMALVSAGWYVFGVPETLAPENRRPLSLRPVAAAFAEVLRNRVAMCYTGAAICVFGPFMVYLATAQQVLEELYGLGPLFPVAFGALALAFALASFLNSRLVMALGMRRLSLIAITGLIAWGAVGSLATRAFAFGPVPPLWVFFAVMTPVFFCVAVLFANFNALALQPLGHIAGTGSAVVMSLSALGAAPIALVIARDFDGSLGPVFVAIFLLGIGGFLCMRLAEGGRET</sequence>
<dbReference type="PANTHER" id="PTHR23502">
    <property type="entry name" value="MAJOR FACILITATOR SUPERFAMILY"/>
    <property type="match status" value="1"/>
</dbReference>
<evidence type="ECO:0000313" key="9">
    <source>
        <dbReference type="Proteomes" id="UP001239909"/>
    </source>
</evidence>
<evidence type="ECO:0000256" key="2">
    <source>
        <dbReference type="ARBA" id="ARBA00022448"/>
    </source>
</evidence>
<feature type="transmembrane region" description="Helical" evidence="6">
    <location>
        <begin position="318"/>
        <end position="339"/>
    </location>
</feature>
<keyword evidence="3 6" id="KW-0812">Transmembrane</keyword>